<name>A0A016X1T8_9BILA</name>
<protein>
    <submittedName>
        <fullName evidence="1">Uncharacterized protein</fullName>
    </submittedName>
</protein>
<reference evidence="2" key="1">
    <citation type="journal article" date="2015" name="Nat. Genet.">
        <title>The genome and transcriptome of the zoonotic hookworm Ancylostoma ceylanicum identify infection-specific gene families.</title>
        <authorList>
            <person name="Schwarz E.M."/>
            <person name="Hu Y."/>
            <person name="Antoshechkin I."/>
            <person name="Miller M.M."/>
            <person name="Sternberg P.W."/>
            <person name="Aroian R.V."/>
        </authorList>
    </citation>
    <scope>NUCLEOTIDE SEQUENCE</scope>
    <source>
        <strain evidence="2">HY135</strain>
    </source>
</reference>
<dbReference type="EMBL" id="JARK01000035">
    <property type="protein sequence ID" value="EYC45228.1"/>
    <property type="molecule type" value="Genomic_DNA"/>
</dbReference>
<gene>
    <name evidence="1" type="primary">Acey_s0435.g1419</name>
    <name evidence="1" type="ORF">Y032_0435g1419</name>
</gene>
<accession>A0A016X1T8</accession>
<proteinExistence type="predicted"/>
<dbReference type="AlphaFoldDB" id="A0A016X1T8"/>
<sequence length="115" mass="12648">MEPCRSNLMAGPVHLNPTMGIFDEKLLACDQKIVFGVLSFHIGSEVRAPKPCPLDFLRIVSALLSYLVKCIVDSSRQCICRDSGFAGFEIRSAAGHTTDPSNEWLRVAVYKGCDD</sequence>
<comment type="caution">
    <text evidence="1">The sequence shown here is derived from an EMBL/GenBank/DDBJ whole genome shotgun (WGS) entry which is preliminary data.</text>
</comment>
<evidence type="ECO:0000313" key="2">
    <source>
        <dbReference type="Proteomes" id="UP000024635"/>
    </source>
</evidence>
<dbReference type="Proteomes" id="UP000024635">
    <property type="component" value="Unassembled WGS sequence"/>
</dbReference>
<evidence type="ECO:0000313" key="1">
    <source>
        <dbReference type="EMBL" id="EYC45228.1"/>
    </source>
</evidence>
<organism evidence="1 2">
    <name type="scientific">Ancylostoma ceylanicum</name>
    <dbReference type="NCBI Taxonomy" id="53326"/>
    <lineage>
        <taxon>Eukaryota</taxon>
        <taxon>Metazoa</taxon>
        <taxon>Ecdysozoa</taxon>
        <taxon>Nematoda</taxon>
        <taxon>Chromadorea</taxon>
        <taxon>Rhabditida</taxon>
        <taxon>Rhabditina</taxon>
        <taxon>Rhabditomorpha</taxon>
        <taxon>Strongyloidea</taxon>
        <taxon>Ancylostomatidae</taxon>
        <taxon>Ancylostomatinae</taxon>
        <taxon>Ancylostoma</taxon>
    </lineage>
</organism>
<keyword evidence="2" id="KW-1185">Reference proteome</keyword>